<proteinExistence type="predicted"/>
<dbReference type="GO" id="GO:0016491">
    <property type="term" value="F:oxidoreductase activity"/>
    <property type="evidence" value="ECO:0007669"/>
    <property type="project" value="UniProtKB-KW"/>
</dbReference>
<feature type="domain" description="TauD/TfdA-like" evidence="2">
    <location>
        <begin position="486"/>
        <end position="708"/>
    </location>
</feature>
<dbReference type="InterPro" id="IPR042098">
    <property type="entry name" value="TauD-like_sf"/>
</dbReference>
<dbReference type="PANTHER" id="PTHR37285">
    <property type="entry name" value="SPORE WALL MATURATION PROTEIN DIT1"/>
    <property type="match status" value="1"/>
</dbReference>
<dbReference type="PANTHER" id="PTHR37285:SF6">
    <property type="entry name" value="BIOSYNTHESIS PROTEIN, PUTATIVE (AFU_ORTHOLOGUE AFUA_5G02660)-RELATED"/>
    <property type="match status" value="1"/>
</dbReference>
<evidence type="ECO:0000256" key="1">
    <source>
        <dbReference type="ARBA" id="ARBA00023002"/>
    </source>
</evidence>
<protein>
    <recommendedName>
        <fullName evidence="2">TauD/TfdA-like domain-containing protein</fullName>
    </recommendedName>
</protein>
<comment type="caution">
    <text evidence="3">The sequence shown here is derived from an EMBL/GenBank/DDBJ whole genome shotgun (WGS) entry which is preliminary data.</text>
</comment>
<dbReference type="SUPFAM" id="SSF51197">
    <property type="entry name" value="Clavaminate synthase-like"/>
    <property type="match status" value="1"/>
</dbReference>
<keyword evidence="4" id="KW-1185">Reference proteome</keyword>
<keyword evidence="1" id="KW-0560">Oxidoreductase</keyword>
<dbReference type="InterPro" id="IPR003819">
    <property type="entry name" value="TauD/TfdA-like"/>
</dbReference>
<dbReference type="Pfam" id="PF05141">
    <property type="entry name" value="DIT1_PvcA"/>
    <property type="match status" value="1"/>
</dbReference>
<reference evidence="3 4" key="1">
    <citation type="journal article" date="2020" name="BMC Genomics">
        <title>Correction to: Identification and distribution of gene clusters required for synthesis of sphingolipid metabolism inhibitors in diverse species of the filamentous fungus Fusarium.</title>
        <authorList>
            <person name="Kim H.S."/>
            <person name="Lohmar J.M."/>
            <person name="Busman M."/>
            <person name="Brown D.W."/>
            <person name="Naumann T.A."/>
            <person name="Divon H.H."/>
            <person name="Lysoe E."/>
            <person name="Uhlig S."/>
            <person name="Proctor R.H."/>
        </authorList>
    </citation>
    <scope>NUCLEOTIDE SEQUENCE [LARGE SCALE GENOMIC DNA]</scope>
    <source>
        <strain evidence="3 4">NRRL 25214</strain>
    </source>
</reference>
<dbReference type="Proteomes" id="UP000573603">
    <property type="component" value="Unassembled WGS sequence"/>
</dbReference>
<dbReference type="Gene3D" id="3.60.130.10">
    <property type="entry name" value="Clavaminate synthase-like"/>
    <property type="match status" value="1"/>
</dbReference>
<gene>
    <name evidence="3" type="ORF">FANTH_8897</name>
</gene>
<dbReference type="EMBL" id="JABEVY010000219">
    <property type="protein sequence ID" value="KAF5241937.1"/>
    <property type="molecule type" value="Genomic_DNA"/>
</dbReference>
<evidence type="ECO:0000313" key="3">
    <source>
        <dbReference type="EMBL" id="KAF5241937.1"/>
    </source>
</evidence>
<organism evidence="3 4">
    <name type="scientific">Fusarium anthophilum</name>
    <dbReference type="NCBI Taxonomy" id="48485"/>
    <lineage>
        <taxon>Eukaryota</taxon>
        <taxon>Fungi</taxon>
        <taxon>Dikarya</taxon>
        <taxon>Ascomycota</taxon>
        <taxon>Pezizomycotina</taxon>
        <taxon>Sordariomycetes</taxon>
        <taxon>Hypocreomycetidae</taxon>
        <taxon>Hypocreales</taxon>
        <taxon>Nectriaceae</taxon>
        <taxon>Fusarium</taxon>
        <taxon>Fusarium fujikuroi species complex</taxon>
    </lineage>
</organism>
<accession>A0A8H4Z9A0</accession>
<dbReference type="AlphaFoldDB" id="A0A8H4Z9A0"/>
<name>A0A8H4Z9A0_9HYPO</name>
<sequence length="711" mass="80075">MSAITEFSPSTPYLFKDPAVVEATLMTLLARVQILEDRSTYDSTGTSTSSKQFFHARIEHQPAEIVLLNERNSVVNLTTNGGKKPTVSVSEVEIFEDVGLANKILDVITSYGVREEESQEKPYEARTKFLPIILECLKTEAPVKLVLPAFPFKSPNRSNKVLGALPDLGEDIALENLQGLCDNIRDIYEPGADCYITSDGLVYNDLLGVDDMDVWNYGEALRHMAKRRGLTSIHFLRLADLLAMAPHRSSDTGSGELSTTKEHMACIRREFLAQYHPPGFDASAAIKEDIDTRLTYQGYLRFLKKDLDGWEKLKYDQAGKPVSSKKSQKMIGDIAKRMIARGAAFAAAIRDTHGDCLRLSIHPTVAITKFPVNLIPQPSGKFGATPWHSSIALSLNGSFETGHAEDFADTHDLICLNGRPYYYRERSELFDWGDIKVEFEPMYPCGLIIRPADGPLSARHIPMGKVKQLSINLSPIVLRGFSDTLDESVYLEKAHEAGTVLPWSFGIIQKVKDAGDNTKKGNNVTSNEAMPMHFDGMFKFKERQDPVTGETHRVQIPPGFQFFTAPAVAPKGTGYTLFASSRLFFKYLPAPYSAERFDMIRWNMDNDGFWDAKMKDLPLVVRHPATNAPCLRWHEPWDETKTKFSTCKVTLSNDEPDIIDVTTKLLYDRRVCLRFTWQKGDWLVNDNTSMLHTRTGYTSGCDRELWRIHFD</sequence>
<evidence type="ECO:0000313" key="4">
    <source>
        <dbReference type="Proteomes" id="UP000573603"/>
    </source>
</evidence>
<evidence type="ECO:0000259" key="2">
    <source>
        <dbReference type="Pfam" id="PF02668"/>
    </source>
</evidence>
<dbReference type="InterPro" id="IPR007817">
    <property type="entry name" value="Isocyanide_synthase_DIT1"/>
</dbReference>
<dbReference type="Pfam" id="PF02668">
    <property type="entry name" value="TauD"/>
    <property type="match status" value="1"/>
</dbReference>